<evidence type="ECO:0000313" key="5">
    <source>
        <dbReference type="EMBL" id="RHW66854.1"/>
    </source>
</evidence>
<evidence type="ECO:0000256" key="1">
    <source>
        <dbReference type="SAM" id="MobiDB-lite"/>
    </source>
</evidence>
<accession>A0A3L6KQB1</accession>
<dbReference type="EMBL" id="QSBY01000018">
    <property type="protein sequence ID" value="RHW66854.1"/>
    <property type="molecule type" value="Genomic_DNA"/>
</dbReference>
<sequence length="453" mass="48608">MTCNQSTATLIIFAAALAAQVRNVAAESAGVPAATITTPYQQIKFIRETQAAISDKLATPITNLDQLKKEQQTFELAACAMATLRQQQQYLALAATAAKRRTKLQGEIETIQHTIETPLNLLTRRLGALTALMANQACGLAKTKASEINNDSGNKATGGTAATCTTYGNAKQENQDLCPQDSSTESKIKEPARRHAEITQVPLTSDDAFAFRNYKITIAWHSTTTSIKHPLSGNDIGCGTQSDSTTAQADLSGNNTHYVGIKAITRETEATKVTRHPVPTARPPSSSKQPNSGEQFPTTLVTATQTADIIQQLTNLVFQTTAPLQDDTIAELSNDADSQKAAWLVTAGKATTTQTPEALKKEVENLLGEKTKKVKELFLDTLSNTKLPNPPEDDQLKKSSPAIATSGGYTTALAFCRGMNEKQVQIKTITATDPPVSECKRTKKMTATGKSVN</sequence>
<dbReference type="EMBL" id="QSBY01000018">
    <property type="protein sequence ID" value="RHW66893.1"/>
    <property type="molecule type" value="Genomic_DNA"/>
</dbReference>
<keyword evidence="2" id="KW-0732">Signal</keyword>
<dbReference type="EMBL" id="QSBY01000018">
    <property type="protein sequence ID" value="RHW66913.1"/>
    <property type="molecule type" value="Genomic_DNA"/>
</dbReference>
<feature type="region of interest" description="Disordered" evidence="1">
    <location>
        <begin position="383"/>
        <end position="402"/>
    </location>
</feature>
<feature type="region of interest" description="Disordered" evidence="1">
    <location>
        <begin position="270"/>
        <end position="296"/>
    </location>
</feature>
<evidence type="ECO:0000313" key="7">
    <source>
        <dbReference type="EMBL" id="RHW66893.1"/>
    </source>
</evidence>
<evidence type="ECO:0000313" key="8">
    <source>
        <dbReference type="EMBL" id="RHW66913.1"/>
    </source>
</evidence>
<evidence type="ECO:0000313" key="4">
    <source>
        <dbReference type="EMBL" id="RHW66811.1"/>
    </source>
</evidence>
<dbReference type="Proteomes" id="UP000266743">
    <property type="component" value="Unassembled WGS sequence"/>
</dbReference>
<dbReference type="EMBL" id="QSBY01000018">
    <property type="protein sequence ID" value="RHW66855.1"/>
    <property type="molecule type" value="Genomic_DNA"/>
</dbReference>
<dbReference type="SUPFAM" id="SSF58087">
    <property type="entry name" value="Variant surface glycoprotein (N-terminal domain)"/>
    <property type="match status" value="1"/>
</dbReference>
<feature type="compositionally biased region" description="Polar residues" evidence="1">
    <location>
        <begin position="174"/>
        <end position="183"/>
    </location>
</feature>
<gene>
    <name evidence="8" type="ORF">DPX39_000078300</name>
    <name evidence="6" type="ORF">DPX39_000084500</name>
    <name evidence="7" type="ORF">DPX39_000087700</name>
    <name evidence="4" type="ORF">DPX39_000094800</name>
    <name evidence="5" type="ORF">DPX39_000101100</name>
    <name evidence="3" type="ORF">DPX39_000104300</name>
</gene>
<feature type="signal peptide" evidence="2">
    <location>
        <begin position="1"/>
        <end position="26"/>
    </location>
</feature>
<protein>
    <recommendedName>
        <fullName evidence="10">Variant surface glycoprotein</fullName>
    </recommendedName>
</protein>
<dbReference type="AlphaFoldDB" id="A0A3L6KQB1"/>
<reference evidence="7 9" key="1">
    <citation type="submission" date="2018-09" db="EMBL/GenBank/DDBJ databases">
        <title>whole genome sequence of T. equiperdum IVM-t1 strain.</title>
        <authorList>
            <person name="Suganuma K."/>
        </authorList>
    </citation>
    <scope>NUCLEOTIDE SEQUENCE [LARGE SCALE GENOMIC DNA]</scope>
    <source>
        <strain evidence="7 9">IVM-t1</strain>
    </source>
</reference>
<dbReference type="EMBL" id="QSBY01000018">
    <property type="protein sequence ID" value="RHW66811.1"/>
    <property type="molecule type" value="Genomic_DNA"/>
</dbReference>
<feature type="compositionally biased region" description="Basic and acidic residues" evidence="1">
    <location>
        <begin position="184"/>
        <end position="194"/>
    </location>
</feature>
<feature type="region of interest" description="Disordered" evidence="1">
    <location>
        <begin position="174"/>
        <end position="194"/>
    </location>
</feature>
<feature type="compositionally biased region" description="Polar residues" evidence="1">
    <location>
        <begin position="283"/>
        <end position="296"/>
    </location>
</feature>
<name>A0A3L6KQB1_9TRYP</name>
<comment type="caution">
    <text evidence="7">The sequence shown here is derived from an EMBL/GenBank/DDBJ whole genome shotgun (WGS) entry which is preliminary data.</text>
</comment>
<evidence type="ECO:0000256" key="2">
    <source>
        <dbReference type="SAM" id="SignalP"/>
    </source>
</evidence>
<organism evidence="7 9">
    <name type="scientific">Trypanosoma brucei equiperdum</name>
    <dbReference type="NCBI Taxonomy" id="630700"/>
    <lineage>
        <taxon>Eukaryota</taxon>
        <taxon>Discoba</taxon>
        <taxon>Euglenozoa</taxon>
        <taxon>Kinetoplastea</taxon>
        <taxon>Metakinetoplastina</taxon>
        <taxon>Trypanosomatida</taxon>
        <taxon>Trypanosomatidae</taxon>
        <taxon>Trypanosoma</taxon>
    </lineage>
</organism>
<evidence type="ECO:0008006" key="10">
    <source>
        <dbReference type="Google" id="ProtNLM"/>
    </source>
</evidence>
<dbReference type="EMBL" id="QSBY01000018">
    <property type="protein sequence ID" value="RHW66797.1"/>
    <property type="molecule type" value="Genomic_DNA"/>
</dbReference>
<evidence type="ECO:0000313" key="6">
    <source>
        <dbReference type="EMBL" id="RHW66855.1"/>
    </source>
</evidence>
<proteinExistence type="predicted"/>
<evidence type="ECO:0000313" key="3">
    <source>
        <dbReference type="EMBL" id="RHW66797.1"/>
    </source>
</evidence>
<evidence type="ECO:0000313" key="9">
    <source>
        <dbReference type="Proteomes" id="UP000266743"/>
    </source>
</evidence>
<feature type="chain" id="PRO_5036339222" description="Variant surface glycoprotein" evidence="2">
    <location>
        <begin position="27"/>
        <end position="453"/>
    </location>
</feature>